<dbReference type="AlphaFoldDB" id="A0AAN8KVS9"/>
<keyword evidence="3" id="KW-1185">Reference proteome</keyword>
<evidence type="ECO:0000313" key="3">
    <source>
        <dbReference type="Proteomes" id="UP001356427"/>
    </source>
</evidence>
<comment type="caution">
    <text evidence="2">The sequence shown here is derived from an EMBL/GenBank/DDBJ whole genome shotgun (WGS) entry which is preliminary data.</text>
</comment>
<sequence>MASPLMSLSLLDPHASYIDTATCIVAHVGTGLSTILLVATLTPSGLTRILLPIHHLILFFSSSSSSSSSPTPSSSASSSSSSSSSPSSFSFTSSPSSLAVASSPSAFSPSSSSSSTTSSFFPANTFGSIILRMCLTSSSLKMPMMRRVLMSFRMGTKWNSTLPPTGSLIAWLPSSTASVNMLMALVFSS</sequence>
<organism evidence="2 3">
    <name type="scientific">Coregonus suidteri</name>
    <dbReference type="NCBI Taxonomy" id="861788"/>
    <lineage>
        <taxon>Eukaryota</taxon>
        <taxon>Metazoa</taxon>
        <taxon>Chordata</taxon>
        <taxon>Craniata</taxon>
        <taxon>Vertebrata</taxon>
        <taxon>Euteleostomi</taxon>
        <taxon>Actinopterygii</taxon>
        <taxon>Neopterygii</taxon>
        <taxon>Teleostei</taxon>
        <taxon>Protacanthopterygii</taxon>
        <taxon>Salmoniformes</taxon>
        <taxon>Salmonidae</taxon>
        <taxon>Coregoninae</taxon>
        <taxon>Coregonus</taxon>
    </lineage>
</organism>
<feature type="region of interest" description="Disordered" evidence="1">
    <location>
        <begin position="63"/>
        <end position="97"/>
    </location>
</feature>
<accession>A0AAN8KVS9</accession>
<reference evidence="2 3" key="1">
    <citation type="submission" date="2021-04" db="EMBL/GenBank/DDBJ databases">
        <authorList>
            <person name="De Guttry C."/>
            <person name="Zahm M."/>
            <person name="Klopp C."/>
            <person name="Cabau C."/>
            <person name="Louis A."/>
            <person name="Berthelot C."/>
            <person name="Parey E."/>
            <person name="Roest Crollius H."/>
            <person name="Montfort J."/>
            <person name="Robinson-Rechavi M."/>
            <person name="Bucao C."/>
            <person name="Bouchez O."/>
            <person name="Gislard M."/>
            <person name="Lluch J."/>
            <person name="Milhes M."/>
            <person name="Lampietro C."/>
            <person name="Lopez Roques C."/>
            <person name="Donnadieu C."/>
            <person name="Braasch I."/>
            <person name="Desvignes T."/>
            <person name="Postlethwait J."/>
            <person name="Bobe J."/>
            <person name="Wedekind C."/>
            <person name="Guiguen Y."/>
        </authorList>
    </citation>
    <scope>NUCLEOTIDE SEQUENCE [LARGE SCALE GENOMIC DNA]</scope>
    <source>
        <strain evidence="2">Cs_M1</strain>
        <tissue evidence="2">Blood</tissue>
    </source>
</reference>
<protein>
    <submittedName>
        <fullName evidence="2">Uncharacterized protein</fullName>
    </submittedName>
</protein>
<proteinExistence type="predicted"/>
<evidence type="ECO:0000313" key="2">
    <source>
        <dbReference type="EMBL" id="KAK6296295.1"/>
    </source>
</evidence>
<name>A0AAN8KVS9_9TELE</name>
<gene>
    <name evidence="2" type="ORF">J4Q44_G00340080</name>
</gene>
<evidence type="ECO:0000256" key="1">
    <source>
        <dbReference type="SAM" id="MobiDB-lite"/>
    </source>
</evidence>
<dbReference type="Proteomes" id="UP001356427">
    <property type="component" value="Unassembled WGS sequence"/>
</dbReference>
<dbReference type="EMBL" id="JAGTTL010000033">
    <property type="protein sequence ID" value="KAK6296295.1"/>
    <property type="molecule type" value="Genomic_DNA"/>
</dbReference>